<evidence type="ECO:0000256" key="4">
    <source>
        <dbReference type="ARBA" id="ARBA00023002"/>
    </source>
</evidence>
<accession>A0A7R9CBE4</accession>
<evidence type="ECO:0000256" key="1">
    <source>
        <dbReference type="ARBA" id="ARBA00001974"/>
    </source>
</evidence>
<sequence length="334" mass="37975">MFVLANEFIRNALVVLSSTAEDGEIEVLISPEINVVDLVVSMEHSLKNAEIVYCYSNALNHAAKEAASSLRPVLPKYSLPSKRVYIYRKTALEMKQSAGVKREESTYFVRRNMEDCSEQGRLKVAVVGGGLDCLSRKTRLDRVGNEWVLKECGLKGNPIVRRERGVLRWLGHVERMSVDLGTKKINEDIRLSEHVKGRTINLTMSSRARAALRKVGLEKVFVNQHGIPLEGRMIHSINCTRRISPYDPRSKQCIYSVCRKYLNEVLLTVYPIPVNRVGDRLYGGSTCEHSCHVCWQRRRNIRMSPFTLTTDWFRLTLNEGNSTSSDYPNTTITP</sequence>
<dbReference type="EMBL" id="OC316562">
    <property type="protein sequence ID" value="CAD7392602.1"/>
    <property type="molecule type" value="Genomic_DNA"/>
</dbReference>
<keyword evidence="2" id="KW-0285">Flavoprotein</keyword>
<dbReference type="Gene3D" id="3.50.50.60">
    <property type="entry name" value="FAD/NAD(P)-binding domain"/>
    <property type="match status" value="1"/>
</dbReference>
<gene>
    <name evidence="5" type="ORF">TCEB3V08_LOCUS616</name>
</gene>
<dbReference type="PANTHER" id="PTHR46028:SF2">
    <property type="entry name" value="KYNURENINE 3-MONOOXYGENASE"/>
    <property type="match status" value="1"/>
</dbReference>
<comment type="cofactor">
    <cofactor evidence="1">
        <name>FAD</name>
        <dbReference type="ChEBI" id="CHEBI:57692"/>
    </cofactor>
</comment>
<dbReference type="GO" id="GO:0005741">
    <property type="term" value="C:mitochondrial outer membrane"/>
    <property type="evidence" value="ECO:0007669"/>
    <property type="project" value="TreeGrafter"/>
</dbReference>
<dbReference type="InterPro" id="IPR036188">
    <property type="entry name" value="FAD/NAD-bd_sf"/>
</dbReference>
<dbReference type="AlphaFoldDB" id="A0A7R9CBE4"/>
<dbReference type="GO" id="GO:0004502">
    <property type="term" value="F:kynurenine 3-monooxygenase activity"/>
    <property type="evidence" value="ECO:0007669"/>
    <property type="project" value="TreeGrafter"/>
</dbReference>
<dbReference type="PANTHER" id="PTHR46028">
    <property type="entry name" value="KYNURENINE 3-MONOOXYGENASE"/>
    <property type="match status" value="1"/>
</dbReference>
<evidence type="ECO:0000256" key="3">
    <source>
        <dbReference type="ARBA" id="ARBA00022827"/>
    </source>
</evidence>
<protein>
    <submittedName>
        <fullName evidence="5">Uncharacterized protein</fullName>
    </submittedName>
</protein>
<name>A0A7R9CBE4_TIMCR</name>
<organism evidence="5">
    <name type="scientific">Timema cristinae</name>
    <name type="common">Walking stick</name>
    <dbReference type="NCBI Taxonomy" id="61476"/>
    <lineage>
        <taxon>Eukaryota</taxon>
        <taxon>Metazoa</taxon>
        <taxon>Ecdysozoa</taxon>
        <taxon>Arthropoda</taxon>
        <taxon>Hexapoda</taxon>
        <taxon>Insecta</taxon>
        <taxon>Pterygota</taxon>
        <taxon>Neoptera</taxon>
        <taxon>Polyneoptera</taxon>
        <taxon>Phasmatodea</taxon>
        <taxon>Timematodea</taxon>
        <taxon>Timematoidea</taxon>
        <taxon>Timematidae</taxon>
        <taxon>Timema</taxon>
    </lineage>
</organism>
<evidence type="ECO:0000313" key="5">
    <source>
        <dbReference type="EMBL" id="CAD7392602.1"/>
    </source>
</evidence>
<evidence type="ECO:0000256" key="2">
    <source>
        <dbReference type="ARBA" id="ARBA00022630"/>
    </source>
</evidence>
<dbReference type="GO" id="GO:0070189">
    <property type="term" value="P:kynurenine metabolic process"/>
    <property type="evidence" value="ECO:0007669"/>
    <property type="project" value="TreeGrafter"/>
</dbReference>
<keyword evidence="4" id="KW-0560">Oxidoreductase</keyword>
<reference evidence="5" key="1">
    <citation type="submission" date="2020-11" db="EMBL/GenBank/DDBJ databases">
        <authorList>
            <person name="Tran Van P."/>
        </authorList>
    </citation>
    <scope>NUCLEOTIDE SEQUENCE</scope>
</reference>
<proteinExistence type="predicted"/>
<keyword evidence="3" id="KW-0274">FAD</keyword>